<dbReference type="GO" id="GO:0003676">
    <property type="term" value="F:nucleic acid binding"/>
    <property type="evidence" value="ECO:0007669"/>
    <property type="project" value="InterPro"/>
</dbReference>
<dbReference type="Pfam" id="PF00665">
    <property type="entry name" value="rve"/>
    <property type="match status" value="1"/>
</dbReference>
<comment type="function">
    <text evidence="1">Involved in the transposition of the insertion sequence.</text>
</comment>
<dbReference type="EMBL" id="CP118848">
    <property type="protein sequence ID" value="WHI59857.1"/>
    <property type="molecule type" value="Genomic_DNA"/>
</dbReference>
<evidence type="ECO:0000259" key="2">
    <source>
        <dbReference type="PROSITE" id="PS50994"/>
    </source>
</evidence>
<evidence type="ECO:0000313" key="3">
    <source>
        <dbReference type="EMBL" id="WHI59857.1"/>
    </source>
</evidence>
<dbReference type="GO" id="GO:0015074">
    <property type="term" value="P:DNA integration"/>
    <property type="evidence" value="ECO:0007669"/>
    <property type="project" value="InterPro"/>
</dbReference>
<dbReference type="PANTHER" id="PTHR46889">
    <property type="entry name" value="TRANSPOSASE INSF FOR INSERTION SEQUENCE IS3B-RELATED"/>
    <property type="match status" value="1"/>
</dbReference>
<dbReference type="InterPro" id="IPR050900">
    <property type="entry name" value="Transposase_IS3/IS150/IS904"/>
</dbReference>
<proteinExistence type="predicted"/>
<gene>
    <name evidence="3" type="ORF">PYH69_14315</name>
</gene>
<dbReference type="Pfam" id="PF13333">
    <property type="entry name" value="rve_2"/>
    <property type="match status" value="1"/>
</dbReference>
<name>A0AAX3W4E3_MAMLE</name>
<dbReference type="PANTHER" id="PTHR46889:SF4">
    <property type="entry name" value="TRANSPOSASE INSO FOR INSERTION SEQUENCE ELEMENT IS911B-RELATED"/>
    <property type="match status" value="1"/>
</dbReference>
<protein>
    <submittedName>
        <fullName evidence="3">IS3 family transposase</fullName>
    </submittedName>
</protein>
<accession>A0AAX3W4E3</accession>
<feature type="domain" description="Integrase catalytic" evidence="2">
    <location>
        <begin position="151"/>
        <end position="316"/>
    </location>
</feature>
<organism evidence="3 4">
    <name type="scientific">Mammaliicoccus lentus</name>
    <name type="common">Staphylococcus lentus</name>
    <dbReference type="NCBI Taxonomy" id="42858"/>
    <lineage>
        <taxon>Bacteria</taxon>
        <taxon>Bacillati</taxon>
        <taxon>Bacillota</taxon>
        <taxon>Bacilli</taxon>
        <taxon>Bacillales</taxon>
        <taxon>Staphylococcaceae</taxon>
        <taxon>Mammaliicoccus</taxon>
    </lineage>
</organism>
<dbReference type="Gene3D" id="3.30.420.10">
    <property type="entry name" value="Ribonuclease H-like superfamily/Ribonuclease H"/>
    <property type="match status" value="1"/>
</dbReference>
<dbReference type="PROSITE" id="PS50994">
    <property type="entry name" value="INTEGRASE"/>
    <property type="match status" value="1"/>
</dbReference>
<dbReference type="InterPro" id="IPR048020">
    <property type="entry name" value="Transpos_IS3"/>
</dbReference>
<dbReference type="AlphaFoldDB" id="A0AAX3W4E3"/>
<dbReference type="SUPFAM" id="SSF53098">
    <property type="entry name" value="Ribonuclease H-like"/>
    <property type="match status" value="1"/>
</dbReference>
<dbReference type="Pfam" id="PF13276">
    <property type="entry name" value="HTH_21"/>
    <property type="match status" value="1"/>
</dbReference>
<dbReference type="InterPro" id="IPR001584">
    <property type="entry name" value="Integrase_cat-core"/>
</dbReference>
<dbReference type="InterPro" id="IPR012337">
    <property type="entry name" value="RNaseH-like_sf"/>
</dbReference>
<dbReference type="NCBIfam" id="NF033516">
    <property type="entry name" value="transpos_IS3"/>
    <property type="match status" value="1"/>
</dbReference>
<evidence type="ECO:0000256" key="1">
    <source>
        <dbReference type="ARBA" id="ARBA00002286"/>
    </source>
</evidence>
<dbReference type="InterPro" id="IPR025948">
    <property type="entry name" value="HTH-like_dom"/>
</dbReference>
<evidence type="ECO:0000313" key="4">
    <source>
        <dbReference type="Proteomes" id="UP001223261"/>
    </source>
</evidence>
<reference evidence="3" key="1">
    <citation type="journal article" date="2023" name="Antibiotics">
        <title>Prevalence and Molecular Characterization of Methicillin-Resistant Staphylococci (MRS) and Mammaliicocci (MRM) in Dromedary Camels from Algeria: First Detection of SCCmec-mecC Hybrid in Methicillin-Resistant Mammaliicoccus lentus.</title>
        <authorList>
            <person name="Belhout C."/>
            <person name="Boyen F."/>
            <person name="Vereecke N."/>
            <person name="Theuns S."/>
            <person name="Taibi N."/>
            <person name="Stegger M."/>
            <person name="de la Fe-Rodriguez P.Y."/>
            <person name="Bouayad L."/>
            <person name="Elgroud R."/>
            <person name="Butaye P."/>
        </authorList>
    </citation>
    <scope>NUCLEOTIDE SEQUENCE</scope>
    <source>
        <strain evidence="3">7048</strain>
    </source>
</reference>
<dbReference type="InterPro" id="IPR036397">
    <property type="entry name" value="RNaseH_sf"/>
</dbReference>
<sequence>MNKISDMKYLWRTKKVKHLNSRGSKKQKVIAINELRSQTNYKLKDILDVAQIARSVYHYWIKKLESKNGVYNKLVNLIKKIVHDNKMRYGYRRVTLTLKKLGFIINHKKVLRIMRENNLLCTKFTRRSRFLKTYKGQIGKVAKNMLNRRFKTDRPLQKLVSDVTQFNIKGSNVKLYLSTILDIYSGEVISFSISKSPQLSFAMESLITCIDKLKNLSYRTTIHTDQGWHYQHNSWVSTLKENNIFQSMSRKGNCLDNAPMENFFGLLKQEMFYGMKYDSYDVLKKDIIQYIKYYNHDRIKTKLNGMSPVEYRENFKVNIL</sequence>
<dbReference type="Proteomes" id="UP001223261">
    <property type="component" value="Chromosome"/>
</dbReference>